<dbReference type="EMBL" id="CP126655">
    <property type="protein sequence ID" value="WJZ93455.1"/>
    <property type="molecule type" value="Genomic_DNA"/>
</dbReference>
<name>A0ABY9CH09_VITVI</name>
<dbReference type="Proteomes" id="UP001227230">
    <property type="component" value="Chromosome 8"/>
</dbReference>
<gene>
    <name evidence="2" type="ORF">VitviT2T_012396</name>
</gene>
<evidence type="ECO:0000313" key="2">
    <source>
        <dbReference type="EMBL" id="WJZ93455.1"/>
    </source>
</evidence>
<keyword evidence="3" id="KW-1185">Reference proteome</keyword>
<sequence length="149" mass="17768">MVPRTETKSDKFFVKSLYNALKLGDSSSFPTRSIWNSQVQPKISFFAWEVTWGKALTLDLVQKREWALANRYFMCHENEETIDHLIIHRVKTRVLSKMFFSLVKMSWVLPSSTRETLLSWQGFWTKSSRRFGEQLLYIYSRRYGRRGIE</sequence>
<dbReference type="InterPro" id="IPR026960">
    <property type="entry name" value="RVT-Znf"/>
</dbReference>
<accession>A0ABY9CH09</accession>
<evidence type="ECO:0000259" key="1">
    <source>
        <dbReference type="Pfam" id="PF13966"/>
    </source>
</evidence>
<proteinExistence type="predicted"/>
<dbReference type="Pfam" id="PF13966">
    <property type="entry name" value="zf-RVT"/>
    <property type="match status" value="1"/>
</dbReference>
<organism evidence="2 3">
    <name type="scientific">Vitis vinifera</name>
    <name type="common">Grape</name>
    <dbReference type="NCBI Taxonomy" id="29760"/>
    <lineage>
        <taxon>Eukaryota</taxon>
        <taxon>Viridiplantae</taxon>
        <taxon>Streptophyta</taxon>
        <taxon>Embryophyta</taxon>
        <taxon>Tracheophyta</taxon>
        <taxon>Spermatophyta</taxon>
        <taxon>Magnoliopsida</taxon>
        <taxon>eudicotyledons</taxon>
        <taxon>Gunneridae</taxon>
        <taxon>Pentapetalae</taxon>
        <taxon>rosids</taxon>
        <taxon>Vitales</taxon>
        <taxon>Vitaceae</taxon>
        <taxon>Viteae</taxon>
        <taxon>Vitis</taxon>
    </lineage>
</organism>
<evidence type="ECO:0000313" key="3">
    <source>
        <dbReference type="Proteomes" id="UP001227230"/>
    </source>
</evidence>
<protein>
    <recommendedName>
        <fullName evidence="1">Reverse transcriptase zinc-binding domain-containing protein</fullName>
    </recommendedName>
</protein>
<feature type="domain" description="Reverse transcriptase zinc-binding" evidence="1">
    <location>
        <begin position="12"/>
        <end position="88"/>
    </location>
</feature>
<reference evidence="2 3" key="1">
    <citation type="journal article" date="2023" name="Hortic Res">
        <title>The complete reference genome for grapevine (Vitis vinifera L.) genetics and breeding.</title>
        <authorList>
            <person name="Shi X."/>
            <person name="Cao S."/>
            <person name="Wang X."/>
            <person name="Huang S."/>
            <person name="Wang Y."/>
            <person name="Liu Z."/>
            <person name="Liu W."/>
            <person name="Leng X."/>
            <person name="Peng Y."/>
            <person name="Wang N."/>
            <person name="Wang Y."/>
            <person name="Ma Z."/>
            <person name="Xu X."/>
            <person name="Zhang F."/>
            <person name="Xue H."/>
            <person name="Zhong H."/>
            <person name="Wang Y."/>
            <person name="Zhang K."/>
            <person name="Velt A."/>
            <person name="Avia K."/>
            <person name="Holtgrawe D."/>
            <person name="Grimplet J."/>
            <person name="Matus J.T."/>
            <person name="Ware D."/>
            <person name="Wu X."/>
            <person name="Wang H."/>
            <person name="Liu C."/>
            <person name="Fang Y."/>
            <person name="Rustenholz C."/>
            <person name="Cheng Z."/>
            <person name="Xiao H."/>
            <person name="Zhou Y."/>
        </authorList>
    </citation>
    <scope>NUCLEOTIDE SEQUENCE [LARGE SCALE GENOMIC DNA]</scope>
    <source>
        <strain evidence="3">cv. Pinot noir / PN40024</strain>
        <tissue evidence="2">Leaf</tissue>
    </source>
</reference>